<gene>
    <name evidence="1" type="ORF">GO984_22070</name>
</gene>
<evidence type="ECO:0000313" key="2">
    <source>
        <dbReference type="Proteomes" id="UP000478892"/>
    </source>
</evidence>
<comment type="caution">
    <text evidence="1">The sequence shown here is derived from an EMBL/GenBank/DDBJ whole genome shotgun (WGS) entry which is preliminary data.</text>
</comment>
<dbReference type="Proteomes" id="UP000478892">
    <property type="component" value="Unassembled WGS sequence"/>
</dbReference>
<sequence length="81" mass="9575">MSEFHEVDWQNASVQDRIAPNKVLFRLMVQLSKKLDVHFDVLLEEAQEKPVTTAGDPHRNFRRGEIAKERSHKIHEWIARN</sequence>
<proteinExistence type="predicted"/>
<accession>A0A6L6WMP7</accession>
<reference evidence="1 2" key="1">
    <citation type="submission" date="2019-12" db="EMBL/GenBank/DDBJ databases">
        <authorList>
            <person name="Zhang Y.-J."/>
        </authorList>
    </citation>
    <scope>NUCLEOTIDE SEQUENCE [LARGE SCALE GENOMIC DNA]</scope>
    <source>
        <strain evidence="1 2">CY05</strain>
    </source>
</reference>
<protein>
    <submittedName>
        <fullName evidence="1">Uncharacterized protein</fullName>
    </submittedName>
</protein>
<feature type="non-terminal residue" evidence="1">
    <location>
        <position position="81"/>
    </location>
</feature>
<keyword evidence="2" id="KW-1185">Reference proteome</keyword>
<dbReference type="EMBL" id="WQLV01000023">
    <property type="protein sequence ID" value="MVO18508.1"/>
    <property type="molecule type" value="Genomic_DNA"/>
</dbReference>
<organism evidence="1 2">
    <name type="scientific">Parasedimentitalea huanghaiensis</name>
    <dbReference type="NCBI Taxonomy" id="2682100"/>
    <lineage>
        <taxon>Bacteria</taxon>
        <taxon>Pseudomonadati</taxon>
        <taxon>Pseudomonadota</taxon>
        <taxon>Alphaproteobacteria</taxon>
        <taxon>Rhodobacterales</taxon>
        <taxon>Paracoccaceae</taxon>
        <taxon>Parasedimentitalea</taxon>
    </lineage>
</organism>
<dbReference type="RefSeq" id="WP_157024711.1">
    <property type="nucleotide sequence ID" value="NZ_WQLV01000023.1"/>
</dbReference>
<evidence type="ECO:0000313" key="1">
    <source>
        <dbReference type="EMBL" id="MVO18508.1"/>
    </source>
</evidence>
<name>A0A6L6WMP7_9RHOB</name>
<dbReference type="AlphaFoldDB" id="A0A6L6WMP7"/>